<keyword evidence="1" id="KW-0732">Signal</keyword>
<evidence type="ECO:0000256" key="1">
    <source>
        <dbReference type="SAM" id="SignalP"/>
    </source>
</evidence>
<dbReference type="InterPro" id="IPR007614">
    <property type="entry name" value="Retinin_C"/>
</dbReference>
<accession>A0A9J7CZ14</accession>
<dbReference type="eggNOG" id="ENOG502SWKB">
    <property type="taxonomic scope" value="Eukaryota"/>
</dbReference>
<dbReference type="Pfam" id="PF04527">
    <property type="entry name" value="Retinin_C"/>
    <property type="match status" value="2"/>
</dbReference>
<evidence type="ECO:0000313" key="3">
    <source>
        <dbReference type="RefSeq" id="XP_005188803.2"/>
    </source>
</evidence>
<feature type="chain" id="PRO_5047001118" evidence="1">
    <location>
        <begin position="17"/>
        <end position="238"/>
    </location>
</feature>
<dbReference type="VEuPathDB" id="VectorBase:MDOA002176"/>
<dbReference type="PANTHER" id="PTHR34931:SF3">
    <property type="entry name" value="FI02976P-RELATED"/>
    <property type="match status" value="1"/>
</dbReference>
<dbReference type="GeneID" id="101897594"/>
<sequence length="238" mass="24894">MFKLFILSALLAVAVARPSGLVASSPYVSYSHPTVAIHQPALATVGAVVHTVPTSVSHASHAVVHKSAHVVQDVVAPVVRTSYVTPVLRTVSAPVYHGGYVSSAPYGTYAAASPYSRIYVVLSALFALAMARPGLYESVELHSAPLATVTVQEHGYAHTGSLVKSVPSAVSHQSHSVVHSSAHVVEDVLAPAVKTTSYTTKTLATPVVETYSAPALVKTVSTPVLHTYESAPVLVKSW</sequence>
<feature type="signal peptide" evidence="1">
    <location>
        <begin position="1"/>
        <end position="16"/>
    </location>
</feature>
<dbReference type="OrthoDB" id="7493332at2759"/>
<gene>
    <name evidence="3" type="primary">LOC101897594</name>
</gene>
<evidence type="ECO:0000313" key="2">
    <source>
        <dbReference type="Proteomes" id="UP001652621"/>
    </source>
</evidence>
<proteinExistence type="predicted"/>
<organism evidence="2 3">
    <name type="scientific">Musca domestica</name>
    <name type="common">House fly</name>
    <dbReference type="NCBI Taxonomy" id="7370"/>
    <lineage>
        <taxon>Eukaryota</taxon>
        <taxon>Metazoa</taxon>
        <taxon>Ecdysozoa</taxon>
        <taxon>Arthropoda</taxon>
        <taxon>Hexapoda</taxon>
        <taxon>Insecta</taxon>
        <taxon>Pterygota</taxon>
        <taxon>Neoptera</taxon>
        <taxon>Endopterygota</taxon>
        <taxon>Diptera</taxon>
        <taxon>Brachycera</taxon>
        <taxon>Muscomorpha</taxon>
        <taxon>Muscoidea</taxon>
        <taxon>Muscidae</taxon>
        <taxon>Musca</taxon>
    </lineage>
</organism>
<protein>
    <submittedName>
        <fullName evidence="3">Uncharacterized protein LOC101897594</fullName>
    </submittedName>
</protein>
<name>A0A9J7CZ14_MUSDO</name>
<reference evidence="3" key="1">
    <citation type="submission" date="2025-08" db="UniProtKB">
        <authorList>
            <consortium name="RefSeq"/>
        </authorList>
    </citation>
    <scope>IDENTIFICATION</scope>
    <source>
        <strain evidence="3">Aabys</strain>
        <tissue evidence="3">Whole body</tissue>
    </source>
</reference>
<dbReference type="PANTHER" id="PTHR34931">
    <property type="entry name" value="FI02976P-RELATED"/>
    <property type="match status" value="1"/>
</dbReference>
<keyword evidence="2" id="KW-1185">Reference proteome</keyword>
<dbReference type="VEuPathDB" id="VectorBase:MDOMA2_000005"/>
<dbReference type="Proteomes" id="UP001652621">
    <property type="component" value="Unplaced"/>
</dbReference>
<dbReference type="RefSeq" id="XP_005188803.2">
    <property type="nucleotide sequence ID" value="XM_005188746.4"/>
</dbReference>